<evidence type="ECO:0000256" key="6">
    <source>
        <dbReference type="SAM" id="MobiDB-lite"/>
    </source>
</evidence>
<keyword evidence="4 5" id="KW-0472">Membrane</keyword>
<feature type="transmembrane region" description="Helical" evidence="5">
    <location>
        <begin position="267"/>
        <end position="289"/>
    </location>
</feature>
<dbReference type="PANTHER" id="PTHR23291:SF47">
    <property type="entry name" value="TRANSMEMBRANE BAX INHIBITOR MOTIF CONTAINING 7"/>
    <property type="match status" value="1"/>
</dbReference>
<name>A0A6P3VQG6_CLUHA</name>
<dbReference type="KEGG" id="char:105896383"/>
<dbReference type="OrthoDB" id="7933078at2759"/>
<dbReference type="CDD" id="cd10428">
    <property type="entry name" value="LFG_like"/>
    <property type="match status" value="1"/>
</dbReference>
<evidence type="ECO:0000256" key="4">
    <source>
        <dbReference type="ARBA" id="ARBA00023136"/>
    </source>
</evidence>
<dbReference type="GO" id="GO:0016020">
    <property type="term" value="C:membrane"/>
    <property type="evidence" value="ECO:0007669"/>
    <property type="project" value="UniProtKB-SubCell"/>
</dbReference>
<feature type="transmembrane region" description="Helical" evidence="5">
    <location>
        <begin position="232"/>
        <end position="255"/>
    </location>
</feature>
<dbReference type="SMR" id="A0A6P3VQG6"/>
<dbReference type="InterPro" id="IPR006214">
    <property type="entry name" value="Bax_inhibitor_1-related"/>
</dbReference>
<evidence type="ECO:0000313" key="7">
    <source>
        <dbReference type="Proteomes" id="UP000515152"/>
    </source>
</evidence>
<evidence type="ECO:0000256" key="3">
    <source>
        <dbReference type="ARBA" id="ARBA00022989"/>
    </source>
</evidence>
<gene>
    <name evidence="8" type="primary">zgc:110410</name>
</gene>
<reference evidence="8" key="1">
    <citation type="submission" date="2025-08" db="UniProtKB">
        <authorList>
            <consortium name="RefSeq"/>
        </authorList>
    </citation>
    <scope>IDENTIFICATION</scope>
</reference>
<dbReference type="PANTHER" id="PTHR23291">
    <property type="entry name" value="BAX INHIBITOR-RELATED"/>
    <property type="match status" value="1"/>
</dbReference>
<evidence type="ECO:0000313" key="8">
    <source>
        <dbReference type="RefSeq" id="XP_012678587.2"/>
    </source>
</evidence>
<dbReference type="GeneID" id="105896383"/>
<protein>
    <submittedName>
        <fullName evidence="8">Protein lifeguard 1</fullName>
    </submittedName>
</protein>
<comment type="similarity">
    <text evidence="5">Belongs to the BI1 family.</text>
</comment>
<evidence type="ECO:0000256" key="5">
    <source>
        <dbReference type="RuleBase" id="RU004379"/>
    </source>
</evidence>
<dbReference type="AlphaFoldDB" id="A0A6P3VQG6"/>
<keyword evidence="3 5" id="KW-1133">Transmembrane helix</keyword>
<dbReference type="RefSeq" id="XP_012678587.2">
    <property type="nucleotide sequence ID" value="XM_012823133.3"/>
</dbReference>
<proteinExistence type="inferred from homology"/>
<dbReference type="Pfam" id="PF01027">
    <property type="entry name" value="Bax1-I"/>
    <property type="match status" value="1"/>
</dbReference>
<evidence type="ECO:0000256" key="2">
    <source>
        <dbReference type="ARBA" id="ARBA00022692"/>
    </source>
</evidence>
<feature type="transmembrane region" description="Helical" evidence="5">
    <location>
        <begin position="120"/>
        <end position="138"/>
    </location>
</feature>
<evidence type="ECO:0000256" key="1">
    <source>
        <dbReference type="ARBA" id="ARBA00004141"/>
    </source>
</evidence>
<sequence length="293" mass="33173">MATDNTYTGSTPPPYNTNHYPQYPPHYGDGTERKDRTTNIAVISPAGNMGVPEDQPYDMPPPDYAQGTEDFNCFSDASIRRGFLRKVYFTLMIQLLMTVGIICAFLYWNDLKMWTLSTSWFTISLMPATFVLIMVLACCGEIRRKVPLNFIFLGLFTIVEGLMLGSVTVYYNAEAVLWAVGATAFVSFTLTLFAMQTKWDFTRCAGMLWVLLWSLFAFGILCAILRSQYLNIVYACLGTTIFSVYLVMDTQLMLGGKHKYSLDPEEYIFAALNLYLDIVTLFLLLLQLIGLCR</sequence>
<feature type="transmembrane region" description="Helical" evidence="5">
    <location>
        <begin position="87"/>
        <end position="108"/>
    </location>
</feature>
<comment type="subcellular location">
    <subcellularLocation>
        <location evidence="1">Membrane</location>
        <topology evidence="1">Multi-pass membrane protein</topology>
    </subcellularLocation>
</comment>
<feature type="transmembrane region" description="Helical" evidence="5">
    <location>
        <begin position="150"/>
        <end position="171"/>
    </location>
</feature>
<keyword evidence="7" id="KW-1185">Reference proteome</keyword>
<feature type="transmembrane region" description="Helical" evidence="5">
    <location>
        <begin position="177"/>
        <end position="195"/>
    </location>
</feature>
<keyword evidence="2 5" id="KW-0812">Transmembrane</keyword>
<feature type="region of interest" description="Disordered" evidence="6">
    <location>
        <begin position="1"/>
        <end position="31"/>
    </location>
</feature>
<accession>A0A6P3VQG6</accession>
<organism evidence="7 8">
    <name type="scientific">Clupea harengus</name>
    <name type="common">Atlantic herring</name>
    <dbReference type="NCBI Taxonomy" id="7950"/>
    <lineage>
        <taxon>Eukaryota</taxon>
        <taxon>Metazoa</taxon>
        <taxon>Chordata</taxon>
        <taxon>Craniata</taxon>
        <taxon>Vertebrata</taxon>
        <taxon>Euteleostomi</taxon>
        <taxon>Actinopterygii</taxon>
        <taxon>Neopterygii</taxon>
        <taxon>Teleostei</taxon>
        <taxon>Clupei</taxon>
        <taxon>Clupeiformes</taxon>
        <taxon>Clupeoidei</taxon>
        <taxon>Clupeidae</taxon>
        <taxon>Clupea</taxon>
    </lineage>
</organism>
<feature type="transmembrane region" description="Helical" evidence="5">
    <location>
        <begin position="207"/>
        <end position="226"/>
    </location>
</feature>
<dbReference type="Proteomes" id="UP000515152">
    <property type="component" value="Chromosome 11"/>
</dbReference>
<feature type="compositionally biased region" description="Polar residues" evidence="6">
    <location>
        <begin position="1"/>
        <end position="20"/>
    </location>
</feature>